<comment type="caution">
    <text evidence="1">The sequence shown here is derived from an EMBL/GenBank/DDBJ whole genome shotgun (WGS) entry which is preliminary data.</text>
</comment>
<dbReference type="AlphaFoldDB" id="A0A2N8PR71"/>
<dbReference type="Proteomes" id="UP000236047">
    <property type="component" value="Unassembled WGS sequence"/>
</dbReference>
<organism evidence="1 2">
    <name type="scientific">Streptomyces noursei</name>
    <name type="common">Streptomyces albulus</name>
    <dbReference type="NCBI Taxonomy" id="1971"/>
    <lineage>
        <taxon>Bacteria</taxon>
        <taxon>Bacillati</taxon>
        <taxon>Actinomycetota</taxon>
        <taxon>Actinomycetes</taxon>
        <taxon>Kitasatosporales</taxon>
        <taxon>Streptomycetaceae</taxon>
        <taxon>Streptomyces</taxon>
    </lineage>
</organism>
<dbReference type="EMBL" id="LJSN01000001">
    <property type="protein sequence ID" value="PNE43479.1"/>
    <property type="molecule type" value="Genomic_DNA"/>
</dbReference>
<keyword evidence="2" id="KW-1185">Reference proteome</keyword>
<accession>A0A2N8PR71</accession>
<evidence type="ECO:0000313" key="2">
    <source>
        <dbReference type="Proteomes" id="UP000236047"/>
    </source>
</evidence>
<evidence type="ECO:0000313" key="1">
    <source>
        <dbReference type="EMBL" id="PNE43479.1"/>
    </source>
</evidence>
<proteinExistence type="predicted"/>
<sequence length="81" mass="9029">MALERLAGVLENAIRDAIGNGILLAPKFPCRDCKTPSGIHVRRLVQPVVSDRLADVIERGIHTRLLHGGRIRPPYCDFEFP</sequence>
<reference evidence="2" key="1">
    <citation type="submission" date="2015-09" db="EMBL/GenBank/DDBJ databases">
        <authorList>
            <person name="Graham D.E."/>
            <person name="Mahan K.M."/>
            <person name="Klingeman D.M."/>
            <person name="Fida T."/>
            <person name="Giannone R.J."/>
            <person name="Hettich R.L."/>
            <person name="Parry R.J."/>
            <person name="Spain J.C."/>
        </authorList>
    </citation>
    <scope>NUCLEOTIDE SEQUENCE [LARGE SCALE GENOMIC DNA]</scope>
    <source>
        <strain evidence="2">JCM 4701</strain>
    </source>
</reference>
<gene>
    <name evidence="1" type="ORF">AOB60_00745</name>
</gene>
<protein>
    <submittedName>
        <fullName evidence="1">Uncharacterized protein</fullName>
    </submittedName>
</protein>
<name>A0A2N8PR71_STRNR</name>